<dbReference type="EMBL" id="BSVB01000001">
    <property type="protein sequence ID" value="GMA94843.1"/>
    <property type="molecule type" value="Genomic_DNA"/>
</dbReference>
<proteinExistence type="predicted"/>
<gene>
    <name evidence="1" type="ORF">GCM10025881_16670</name>
</gene>
<organism evidence="1 2">
    <name type="scientific">Pseudolysinimonas kribbensis</name>
    <dbReference type="NCBI Taxonomy" id="433641"/>
    <lineage>
        <taxon>Bacteria</taxon>
        <taxon>Bacillati</taxon>
        <taxon>Actinomycetota</taxon>
        <taxon>Actinomycetes</taxon>
        <taxon>Micrococcales</taxon>
        <taxon>Microbacteriaceae</taxon>
        <taxon>Pseudolysinimonas</taxon>
    </lineage>
</organism>
<protein>
    <recommendedName>
        <fullName evidence="3">Ferritin-like domain-containing protein</fullName>
    </recommendedName>
</protein>
<dbReference type="CDD" id="cd00657">
    <property type="entry name" value="Ferritin_like"/>
    <property type="match status" value="1"/>
</dbReference>
<evidence type="ECO:0000313" key="1">
    <source>
        <dbReference type="EMBL" id="GMA94843.1"/>
    </source>
</evidence>
<dbReference type="RefSeq" id="WP_284253723.1">
    <property type="nucleotide sequence ID" value="NZ_BAAAQO010000002.1"/>
</dbReference>
<comment type="caution">
    <text evidence="1">The sequence shown here is derived from an EMBL/GenBank/DDBJ whole genome shotgun (WGS) entry which is preliminary data.</text>
</comment>
<dbReference type="SUPFAM" id="SSF47240">
    <property type="entry name" value="Ferritin-like"/>
    <property type="match status" value="1"/>
</dbReference>
<dbReference type="InterPro" id="IPR012348">
    <property type="entry name" value="RNR-like"/>
</dbReference>
<dbReference type="Gene3D" id="1.10.620.20">
    <property type="entry name" value="Ribonucleotide Reductase, subunit A"/>
    <property type="match status" value="1"/>
</dbReference>
<reference evidence="2" key="1">
    <citation type="journal article" date="2019" name="Int. J. Syst. Evol. Microbiol.">
        <title>The Global Catalogue of Microorganisms (GCM) 10K type strain sequencing project: providing services to taxonomists for standard genome sequencing and annotation.</title>
        <authorList>
            <consortium name="The Broad Institute Genomics Platform"/>
            <consortium name="The Broad Institute Genome Sequencing Center for Infectious Disease"/>
            <person name="Wu L."/>
            <person name="Ma J."/>
        </authorList>
    </citation>
    <scope>NUCLEOTIDE SEQUENCE [LARGE SCALE GENOMIC DNA]</scope>
    <source>
        <strain evidence="2">NBRC 108894</strain>
    </source>
</reference>
<evidence type="ECO:0008006" key="3">
    <source>
        <dbReference type="Google" id="ProtNLM"/>
    </source>
</evidence>
<name>A0ABQ6K2J9_9MICO</name>
<dbReference type="Proteomes" id="UP001157034">
    <property type="component" value="Unassembled WGS sequence"/>
</dbReference>
<sequence length="276" mass="30995">MAFDIDKYTTNSKSVAWDDLDFDAFDTDPLPPETLRTLRYMADVEYHTVCYLRDLLTTPSHKEPEIGAFMTMWNREEFWHGEALATVLGKHGITLDFDELKANRVKLGWKDRLDPIKQSLMGGLVGHDFVAVHMSWGAVNEWSANAAYLRLAKQQNHPVLGELLKRIAAQETKHVAFYASQARARLADSKKAQVITRFALRKFWRPVGSGISPDSEVEHVMGALFAGSEGRKLIQDVDSHIAKLPGMEGLRIVENSLERFNISAEDEVPSGELVAA</sequence>
<dbReference type="InterPro" id="IPR009078">
    <property type="entry name" value="Ferritin-like_SF"/>
</dbReference>
<accession>A0ABQ6K2J9</accession>
<evidence type="ECO:0000313" key="2">
    <source>
        <dbReference type="Proteomes" id="UP001157034"/>
    </source>
</evidence>
<keyword evidence="2" id="KW-1185">Reference proteome</keyword>